<dbReference type="Proteomes" id="UP000596660">
    <property type="component" value="Unplaced"/>
</dbReference>
<evidence type="ECO:0000256" key="4">
    <source>
        <dbReference type="PROSITE-ProRule" id="PRU01343"/>
    </source>
</evidence>
<evidence type="ECO:0000313" key="9">
    <source>
        <dbReference type="Proteomes" id="UP000596660"/>
    </source>
</evidence>
<dbReference type="EnsemblPlants" id="AUR62007079-RA">
    <property type="protein sequence ID" value="AUR62007079-RA:cds"/>
    <property type="gene ID" value="AUR62007079"/>
</dbReference>
<keyword evidence="2 4" id="KW-0863">Zinc-finger</keyword>
<proteinExistence type="predicted"/>
<keyword evidence="9" id="KW-1185">Reference proteome</keyword>
<keyword evidence="5" id="KW-0175">Coiled coil</keyword>
<evidence type="ECO:0000256" key="2">
    <source>
        <dbReference type="ARBA" id="ARBA00022771"/>
    </source>
</evidence>
<evidence type="ECO:0000256" key="3">
    <source>
        <dbReference type="ARBA" id="ARBA00022833"/>
    </source>
</evidence>
<protein>
    <recommendedName>
        <fullName evidence="7">GRF-type domain-containing protein</fullName>
    </recommendedName>
</protein>
<feature type="domain" description="GRF-type" evidence="7">
    <location>
        <begin position="27"/>
        <end position="70"/>
    </location>
</feature>
<sequence length="135" mass="15723">MANHLSVGFGSSRSRTKGNASPSQLVCYHNKIAPLRTVCYDGPMKGKRFYGCSYWPEQRTCGFFKWVDEVDDIRELQHVVHEKETTICELEHEVEMLKQEMELLRDKVKKLKARKRSCSRRLKKCGLLQLRLCSS</sequence>
<feature type="compositionally biased region" description="Polar residues" evidence="6">
    <location>
        <begin position="9"/>
        <end position="22"/>
    </location>
</feature>
<dbReference type="Gramene" id="AUR62007079-RA">
    <property type="protein sequence ID" value="AUR62007079-RA:cds"/>
    <property type="gene ID" value="AUR62007079"/>
</dbReference>
<dbReference type="InterPro" id="IPR010666">
    <property type="entry name" value="Znf_GRF"/>
</dbReference>
<organism evidence="8 9">
    <name type="scientific">Chenopodium quinoa</name>
    <name type="common">Quinoa</name>
    <dbReference type="NCBI Taxonomy" id="63459"/>
    <lineage>
        <taxon>Eukaryota</taxon>
        <taxon>Viridiplantae</taxon>
        <taxon>Streptophyta</taxon>
        <taxon>Embryophyta</taxon>
        <taxon>Tracheophyta</taxon>
        <taxon>Spermatophyta</taxon>
        <taxon>Magnoliopsida</taxon>
        <taxon>eudicotyledons</taxon>
        <taxon>Gunneridae</taxon>
        <taxon>Pentapetalae</taxon>
        <taxon>Caryophyllales</taxon>
        <taxon>Chenopodiaceae</taxon>
        <taxon>Chenopodioideae</taxon>
        <taxon>Atripliceae</taxon>
        <taxon>Chenopodium</taxon>
    </lineage>
</organism>
<keyword evidence="3" id="KW-0862">Zinc</keyword>
<dbReference type="GO" id="GO:0008270">
    <property type="term" value="F:zinc ion binding"/>
    <property type="evidence" value="ECO:0007669"/>
    <property type="project" value="UniProtKB-KW"/>
</dbReference>
<dbReference type="PROSITE" id="PS51999">
    <property type="entry name" value="ZF_GRF"/>
    <property type="match status" value="1"/>
</dbReference>
<reference evidence="8" key="1">
    <citation type="journal article" date="2017" name="Nature">
        <title>The genome of Chenopodium quinoa.</title>
        <authorList>
            <person name="Jarvis D.E."/>
            <person name="Ho Y.S."/>
            <person name="Lightfoot D.J."/>
            <person name="Schmoeckel S.M."/>
            <person name="Li B."/>
            <person name="Borm T.J.A."/>
            <person name="Ohyanagi H."/>
            <person name="Mineta K."/>
            <person name="Michell C.T."/>
            <person name="Saber N."/>
            <person name="Kharbatia N.M."/>
            <person name="Rupper R.R."/>
            <person name="Sharp A.R."/>
            <person name="Dally N."/>
            <person name="Boughton B.A."/>
            <person name="Woo Y.H."/>
            <person name="Gao G."/>
            <person name="Schijlen E.G.W.M."/>
            <person name="Guo X."/>
            <person name="Momin A.A."/>
            <person name="Negrao S."/>
            <person name="Al-Babili S."/>
            <person name="Gehring C."/>
            <person name="Roessner U."/>
            <person name="Jung C."/>
            <person name="Murphy K."/>
            <person name="Arold S.T."/>
            <person name="Gojobori T."/>
            <person name="van der Linden C.G."/>
            <person name="van Loo E.N."/>
            <person name="Jellen E.N."/>
            <person name="Maughan P.J."/>
            <person name="Tester M."/>
        </authorList>
    </citation>
    <scope>NUCLEOTIDE SEQUENCE [LARGE SCALE GENOMIC DNA]</scope>
    <source>
        <strain evidence="8">cv. PI 614886</strain>
    </source>
</reference>
<evidence type="ECO:0000259" key="7">
    <source>
        <dbReference type="PROSITE" id="PS51999"/>
    </source>
</evidence>
<name>A0A803L5E0_CHEQI</name>
<dbReference type="PANTHER" id="PTHR33248">
    <property type="entry name" value="ZINC ION-BINDING PROTEIN"/>
    <property type="match status" value="1"/>
</dbReference>
<evidence type="ECO:0000256" key="5">
    <source>
        <dbReference type="SAM" id="Coils"/>
    </source>
</evidence>
<evidence type="ECO:0000256" key="6">
    <source>
        <dbReference type="SAM" id="MobiDB-lite"/>
    </source>
</evidence>
<feature type="region of interest" description="Disordered" evidence="6">
    <location>
        <begin position="1"/>
        <end position="22"/>
    </location>
</feature>
<accession>A0A803L5E0</accession>
<feature type="coiled-coil region" evidence="5">
    <location>
        <begin position="87"/>
        <end position="121"/>
    </location>
</feature>
<reference evidence="8" key="2">
    <citation type="submission" date="2021-03" db="UniProtKB">
        <authorList>
            <consortium name="EnsemblPlants"/>
        </authorList>
    </citation>
    <scope>IDENTIFICATION</scope>
</reference>
<dbReference type="Pfam" id="PF06839">
    <property type="entry name" value="Zn_ribbon_GRF"/>
    <property type="match status" value="1"/>
</dbReference>
<evidence type="ECO:0000313" key="8">
    <source>
        <dbReference type="EnsemblPlants" id="AUR62007079-RA:cds"/>
    </source>
</evidence>
<keyword evidence="1" id="KW-0479">Metal-binding</keyword>
<dbReference type="AlphaFoldDB" id="A0A803L5E0"/>
<evidence type="ECO:0000256" key="1">
    <source>
        <dbReference type="ARBA" id="ARBA00022723"/>
    </source>
</evidence>